<reference evidence="2" key="1">
    <citation type="journal article" date="2020" name="Ecol. Evol.">
        <title>Genome structure and content of the rice root-knot nematode (Meloidogyne graminicola).</title>
        <authorList>
            <person name="Phan N.T."/>
            <person name="Danchin E.G.J."/>
            <person name="Klopp C."/>
            <person name="Perfus-Barbeoch L."/>
            <person name="Kozlowski D.K."/>
            <person name="Koutsovoulos G.D."/>
            <person name="Lopez-Roques C."/>
            <person name="Bouchez O."/>
            <person name="Zahm M."/>
            <person name="Besnard G."/>
            <person name="Bellafiore S."/>
        </authorList>
    </citation>
    <scope>NUCLEOTIDE SEQUENCE</scope>
    <source>
        <strain evidence="2">VN-18</strain>
    </source>
</reference>
<comment type="caution">
    <text evidence="2">The sequence shown here is derived from an EMBL/GenBank/DDBJ whole genome shotgun (WGS) entry which is preliminary data.</text>
</comment>
<dbReference type="Proteomes" id="UP000605970">
    <property type="component" value="Unassembled WGS sequence"/>
</dbReference>
<keyword evidence="1" id="KW-0812">Transmembrane</keyword>
<organism evidence="2 3">
    <name type="scientific">Meloidogyne graminicola</name>
    <dbReference type="NCBI Taxonomy" id="189291"/>
    <lineage>
        <taxon>Eukaryota</taxon>
        <taxon>Metazoa</taxon>
        <taxon>Ecdysozoa</taxon>
        <taxon>Nematoda</taxon>
        <taxon>Chromadorea</taxon>
        <taxon>Rhabditida</taxon>
        <taxon>Tylenchina</taxon>
        <taxon>Tylenchomorpha</taxon>
        <taxon>Tylenchoidea</taxon>
        <taxon>Meloidogynidae</taxon>
        <taxon>Meloidogyninae</taxon>
        <taxon>Meloidogyne</taxon>
    </lineage>
</organism>
<name>A0A8S9ZMW3_9BILA</name>
<keyword evidence="3" id="KW-1185">Reference proteome</keyword>
<sequence length="219" mass="25921">MTSYAPWTYWSQDVNTLHLRIDLINVETYQLSVFGGGRFLNFSAKAFLHQEDEERSEFTFTLPLVAAVLALFLLIFLQFVQKILVEVLGREFYTDFDSFDCIRTDRNLSVTLKKQNAGFWKNGILDPEYKKGKLNFTFLKFNFDKWKDDPDDEEEEDVDDFFEEEEEERITKKTAFEKLLKQLENTKDESISKMENFYKNTKILVGILTIFIGVCFRRI</sequence>
<protein>
    <submittedName>
        <fullName evidence="2">CS domain-containing protein</fullName>
    </submittedName>
</protein>
<dbReference type="OrthoDB" id="2157530at2759"/>
<proteinExistence type="predicted"/>
<keyword evidence="1" id="KW-1133">Transmembrane helix</keyword>
<dbReference type="SUPFAM" id="SSF49764">
    <property type="entry name" value="HSP20-like chaperones"/>
    <property type="match status" value="1"/>
</dbReference>
<keyword evidence="1" id="KW-0472">Membrane</keyword>
<evidence type="ECO:0000313" key="3">
    <source>
        <dbReference type="Proteomes" id="UP000605970"/>
    </source>
</evidence>
<dbReference type="InterPro" id="IPR008978">
    <property type="entry name" value="HSP20-like_chaperone"/>
</dbReference>
<gene>
    <name evidence="2" type="ORF">Mgra_00005803</name>
</gene>
<dbReference type="Gene3D" id="2.60.40.790">
    <property type="match status" value="1"/>
</dbReference>
<feature type="transmembrane region" description="Helical" evidence="1">
    <location>
        <begin position="60"/>
        <end position="80"/>
    </location>
</feature>
<evidence type="ECO:0000313" key="2">
    <source>
        <dbReference type="EMBL" id="KAF7634769.1"/>
    </source>
</evidence>
<accession>A0A8S9ZMW3</accession>
<dbReference type="AlphaFoldDB" id="A0A8S9ZMW3"/>
<dbReference type="EMBL" id="JABEBT010000051">
    <property type="protein sequence ID" value="KAF7634769.1"/>
    <property type="molecule type" value="Genomic_DNA"/>
</dbReference>
<evidence type="ECO:0000256" key="1">
    <source>
        <dbReference type="SAM" id="Phobius"/>
    </source>
</evidence>